<evidence type="ECO:0000313" key="1">
    <source>
        <dbReference type="EMBL" id="GFO49428.1"/>
    </source>
</evidence>
<evidence type="ECO:0000313" key="2">
    <source>
        <dbReference type="Proteomes" id="UP000735302"/>
    </source>
</evidence>
<reference evidence="1 2" key="1">
    <citation type="journal article" date="2021" name="Elife">
        <title>Chloroplast acquisition without the gene transfer in kleptoplastic sea slugs, Plakobranchus ocellatus.</title>
        <authorList>
            <person name="Maeda T."/>
            <person name="Takahashi S."/>
            <person name="Yoshida T."/>
            <person name="Shimamura S."/>
            <person name="Takaki Y."/>
            <person name="Nagai Y."/>
            <person name="Toyoda A."/>
            <person name="Suzuki Y."/>
            <person name="Arimoto A."/>
            <person name="Ishii H."/>
            <person name="Satoh N."/>
            <person name="Nishiyama T."/>
            <person name="Hasebe M."/>
            <person name="Maruyama T."/>
            <person name="Minagawa J."/>
            <person name="Obokata J."/>
            <person name="Shigenobu S."/>
        </authorList>
    </citation>
    <scope>NUCLEOTIDE SEQUENCE [LARGE SCALE GENOMIC DNA]</scope>
</reference>
<accession>A0AAV4DYR8</accession>
<comment type="caution">
    <text evidence="1">The sequence shown here is derived from an EMBL/GenBank/DDBJ whole genome shotgun (WGS) entry which is preliminary data.</text>
</comment>
<dbReference type="AlphaFoldDB" id="A0AAV4DYR8"/>
<dbReference type="EMBL" id="BLXT01008489">
    <property type="protein sequence ID" value="GFO49428.1"/>
    <property type="molecule type" value="Genomic_DNA"/>
</dbReference>
<organism evidence="1 2">
    <name type="scientific">Plakobranchus ocellatus</name>
    <dbReference type="NCBI Taxonomy" id="259542"/>
    <lineage>
        <taxon>Eukaryota</taxon>
        <taxon>Metazoa</taxon>
        <taxon>Spiralia</taxon>
        <taxon>Lophotrochozoa</taxon>
        <taxon>Mollusca</taxon>
        <taxon>Gastropoda</taxon>
        <taxon>Heterobranchia</taxon>
        <taxon>Euthyneura</taxon>
        <taxon>Panpulmonata</taxon>
        <taxon>Sacoglossa</taxon>
        <taxon>Placobranchoidea</taxon>
        <taxon>Plakobranchidae</taxon>
        <taxon>Plakobranchus</taxon>
    </lineage>
</organism>
<keyword evidence="2" id="KW-1185">Reference proteome</keyword>
<sequence>MLLKERSIARNWERLLVSTWGQENVMVSTTNGDKTAFVPCDIRRTSSILACLTITDHYSQIHRVKRSKTQNTCTNTFVRGNFPQSLVGGPAWQHQLNPN</sequence>
<proteinExistence type="predicted"/>
<protein>
    <submittedName>
        <fullName evidence="1">Uncharacterized protein</fullName>
    </submittedName>
</protein>
<name>A0AAV4DYR8_9GAST</name>
<dbReference type="Proteomes" id="UP000735302">
    <property type="component" value="Unassembled WGS sequence"/>
</dbReference>
<gene>
    <name evidence="1" type="ORF">PoB_007593300</name>
</gene>